<accession>A0A3P1XLF3</accession>
<dbReference type="EMBL" id="RQYS01000046">
    <property type="protein sequence ID" value="RRD59351.1"/>
    <property type="molecule type" value="Genomic_DNA"/>
</dbReference>
<reference evidence="1 2" key="1">
    <citation type="submission" date="2018-11" db="EMBL/GenBank/DDBJ databases">
        <title>Genomes From Bacteria Associated with the Canine Oral Cavity: a Test Case for Automated Genome-Based Taxonomic Assignment.</title>
        <authorList>
            <person name="Coil D.A."/>
            <person name="Jospin G."/>
            <person name="Darling A.E."/>
            <person name="Wallis C."/>
            <person name="Davis I.J."/>
            <person name="Harris S."/>
            <person name="Eisen J.A."/>
            <person name="Holcombe L.J."/>
            <person name="O'Flynn C."/>
        </authorList>
    </citation>
    <scope>NUCLEOTIDE SEQUENCE [LARGE SCALE GENOMIC DNA]</scope>
    <source>
        <strain evidence="1 2">OH2617_COT-023</strain>
    </source>
</reference>
<organism evidence="1 2">
    <name type="scientific">Tannerella forsythia</name>
    <name type="common">Bacteroides forsythus</name>
    <dbReference type="NCBI Taxonomy" id="28112"/>
    <lineage>
        <taxon>Bacteria</taxon>
        <taxon>Pseudomonadati</taxon>
        <taxon>Bacteroidota</taxon>
        <taxon>Bacteroidia</taxon>
        <taxon>Bacteroidales</taxon>
        <taxon>Tannerellaceae</taxon>
        <taxon>Tannerella</taxon>
    </lineage>
</organism>
<comment type="caution">
    <text evidence="1">The sequence shown here is derived from an EMBL/GenBank/DDBJ whole genome shotgun (WGS) entry which is preliminary data.</text>
</comment>
<name>A0A3P1XLF3_TANFO</name>
<dbReference type="OrthoDB" id="1099997at2"/>
<evidence type="ECO:0000313" key="1">
    <source>
        <dbReference type="EMBL" id="RRD59351.1"/>
    </source>
</evidence>
<sequence length="128" mass="14284">MNKTSLKQTPLSKLQTERQRLRLLCRIQEQKLNEEVLYMRENAGRLLLSGISALFSTSGSSKSEKRKAAALSPVPSVASLSSLRPADFLSLGTGLVPYAWELAQPLLIAWGIRRAKKWIGNLFSSKRK</sequence>
<proteinExistence type="predicted"/>
<evidence type="ECO:0000313" key="2">
    <source>
        <dbReference type="Proteomes" id="UP000278609"/>
    </source>
</evidence>
<dbReference type="AlphaFoldDB" id="A0A3P1XLF3"/>
<dbReference type="Proteomes" id="UP000278609">
    <property type="component" value="Unassembled WGS sequence"/>
</dbReference>
<gene>
    <name evidence="1" type="ORF">EII40_10270</name>
</gene>
<dbReference type="RefSeq" id="WP_124752157.1">
    <property type="nucleotide sequence ID" value="NZ_RQYS01000046.1"/>
</dbReference>
<protein>
    <submittedName>
        <fullName evidence="1">Uncharacterized protein</fullName>
    </submittedName>
</protein>